<comment type="caution">
    <text evidence="8">The sequence shown here is derived from an EMBL/GenBank/DDBJ whole genome shotgun (WGS) entry which is preliminary data.</text>
</comment>
<keyword evidence="6" id="KW-0408">Iron</keyword>
<protein>
    <submittedName>
        <fullName evidence="8">Dioxygenase</fullName>
    </submittedName>
</protein>
<keyword evidence="3" id="KW-0479">Metal-binding</keyword>
<dbReference type="InterPro" id="IPR015889">
    <property type="entry name" value="Intradiol_dOase_core"/>
</dbReference>
<dbReference type="InterPro" id="IPR000627">
    <property type="entry name" value="Intradiol_dOase_C"/>
</dbReference>
<evidence type="ECO:0000313" key="9">
    <source>
        <dbReference type="Proteomes" id="UP001595973"/>
    </source>
</evidence>
<dbReference type="PANTHER" id="PTHR33711">
    <property type="entry name" value="DIOXYGENASE, PUTATIVE (AFU_ORTHOLOGUE AFUA_2G02910)-RELATED"/>
    <property type="match status" value="1"/>
</dbReference>
<dbReference type="Proteomes" id="UP001595973">
    <property type="component" value="Unassembled WGS sequence"/>
</dbReference>
<keyword evidence="5" id="KW-0560">Oxidoreductase</keyword>
<sequence length="278" mass="30307">MTQYFTEANSVEAFCTRMTDGVDPRFRQIMESLVTHLHAFVKDVALTREEWETAIGFLTATGQKCSGDRQEYILLSDVLGVSMLVDAVNSRRPANATENTVQGPFHVAGAPELPMGSNISLDGKGESCHFVGRVLDCDGNPVAGAKIDVWSDNAEGFYDVQQLDVQPRWNNRGIFTTGADGAYDFIGIKPVSYPVPVDGPVGDVLRGMGRHPFRPAHTHVMVSAPGFQKLVTHIFVGDDPYIDSDTVFGVKASLIAPFEPSNGPTQWRCPFDFVLAPA</sequence>
<dbReference type="PROSITE" id="PS00083">
    <property type="entry name" value="INTRADIOL_DIOXYGENAS"/>
    <property type="match status" value="1"/>
</dbReference>
<dbReference type="InterPro" id="IPR050770">
    <property type="entry name" value="Intradiol_RC_Dioxygenase"/>
</dbReference>
<evidence type="ECO:0000256" key="6">
    <source>
        <dbReference type="ARBA" id="ARBA00023004"/>
    </source>
</evidence>
<keyword evidence="9" id="KW-1185">Reference proteome</keyword>
<evidence type="ECO:0000256" key="4">
    <source>
        <dbReference type="ARBA" id="ARBA00022964"/>
    </source>
</evidence>
<dbReference type="GO" id="GO:0051213">
    <property type="term" value="F:dioxygenase activity"/>
    <property type="evidence" value="ECO:0007669"/>
    <property type="project" value="UniProtKB-KW"/>
</dbReference>
<dbReference type="Pfam" id="PF04444">
    <property type="entry name" value="Dioxygenase_N"/>
    <property type="match status" value="1"/>
</dbReference>
<feature type="domain" description="Intradiol ring-cleavage dioxygenases" evidence="7">
    <location>
        <begin position="130"/>
        <end position="158"/>
    </location>
</feature>
<dbReference type="PANTHER" id="PTHR33711:SF7">
    <property type="entry name" value="INTRADIOL RING-CLEAVAGE DIOXYGENASES DOMAIN-CONTAINING PROTEIN-RELATED"/>
    <property type="match status" value="1"/>
</dbReference>
<dbReference type="Pfam" id="PF00775">
    <property type="entry name" value="Dioxygenase_C"/>
    <property type="match status" value="1"/>
</dbReference>
<dbReference type="InterPro" id="IPR007535">
    <property type="entry name" value="Catechol_dOase_N"/>
</dbReference>
<evidence type="ECO:0000256" key="5">
    <source>
        <dbReference type="ARBA" id="ARBA00023002"/>
    </source>
</evidence>
<evidence type="ECO:0000256" key="1">
    <source>
        <dbReference type="ARBA" id="ARBA00001965"/>
    </source>
</evidence>
<dbReference type="Gene3D" id="2.60.130.10">
    <property type="entry name" value="Aromatic compound dioxygenase"/>
    <property type="match status" value="1"/>
</dbReference>
<reference evidence="9" key="1">
    <citation type="journal article" date="2019" name="Int. J. Syst. Evol. Microbiol.">
        <title>The Global Catalogue of Microorganisms (GCM) 10K type strain sequencing project: providing services to taxonomists for standard genome sequencing and annotation.</title>
        <authorList>
            <consortium name="The Broad Institute Genomics Platform"/>
            <consortium name="The Broad Institute Genome Sequencing Center for Infectious Disease"/>
            <person name="Wu L."/>
            <person name="Ma J."/>
        </authorList>
    </citation>
    <scope>NUCLEOTIDE SEQUENCE [LARGE SCALE GENOMIC DNA]</scope>
    <source>
        <strain evidence="9">CGMCC 4.7283</strain>
    </source>
</reference>
<accession>A0ABV9KBC8</accession>
<comment type="cofactor">
    <cofactor evidence="1">
        <name>Fe(3+)</name>
        <dbReference type="ChEBI" id="CHEBI:29034"/>
    </cofactor>
</comment>
<evidence type="ECO:0000259" key="7">
    <source>
        <dbReference type="PROSITE" id="PS00083"/>
    </source>
</evidence>
<evidence type="ECO:0000313" key="8">
    <source>
        <dbReference type="EMBL" id="MFC4666951.1"/>
    </source>
</evidence>
<organism evidence="8 9">
    <name type="scientific">Seohaeicola nanhaiensis</name>
    <dbReference type="NCBI Taxonomy" id="1387282"/>
    <lineage>
        <taxon>Bacteria</taxon>
        <taxon>Pseudomonadati</taxon>
        <taxon>Pseudomonadota</taxon>
        <taxon>Alphaproteobacteria</taxon>
        <taxon>Rhodobacterales</taxon>
        <taxon>Roseobacteraceae</taxon>
        <taxon>Seohaeicola</taxon>
    </lineage>
</organism>
<evidence type="ECO:0000256" key="3">
    <source>
        <dbReference type="ARBA" id="ARBA00022723"/>
    </source>
</evidence>
<dbReference type="EMBL" id="JBHSGI010000002">
    <property type="protein sequence ID" value="MFC4666951.1"/>
    <property type="molecule type" value="Genomic_DNA"/>
</dbReference>
<evidence type="ECO:0000256" key="2">
    <source>
        <dbReference type="ARBA" id="ARBA00007825"/>
    </source>
</evidence>
<dbReference type="RefSeq" id="WP_380714762.1">
    <property type="nucleotide sequence ID" value="NZ_JBHSGI010000002.1"/>
</dbReference>
<gene>
    <name evidence="8" type="ORF">ACFO5X_00165</name>
</gene>
<keyword evidence="4 8" id="KW-0223">Dioxygenase</keyword>
<name>A0ABV9KBC8_9RHOB</name>
<proteinExistence type="inferred from homology"/>
<dbReference type="SUPFAM" id="SSF49482">
    <property type="entry name" value="Aromatic compound dioxygenase"/>
    <property type="match status" value="1"/>
</dbReference>
<comment type="similarity">
    <text evidence="2">Belongs to the intradiol ring-cleavage dioxygenase family.</text>
</comment>